<feature type="transmembrane region" description="Helical" evidence="5">
    <location>
        <begin position="46"/>
        <end position="71"/>
    </location>
</feature>
<feature type="transmembrane region" description="Helical" evidence="5">
    <location>
        <begin position="321"/>
        <end position="346"/>
    </location>
</feature>
<evidence type="ECO:0000256" key="1">
    <source>
        <dbReference type="ARBA" id="ARBA00004370"/>
    </source>
</evidence>
<dbReference type="PANTHER" id="PTHR46709:SF11">
    <property type="entry name" value="G-PROTEIN COUPLED RECEPTORS FAMILY 1 PROFILE DOMAIN-CONTAINING PROTEIN"/>
    <property type="match status" value="1"/>
</dbReference>
<dbReference type="EMBL" id="JPKZ01002389">
    <property type="protein sequence ID" value="KHN76990.1"/>
    <property type="molecule type" value="Genomic_DNA"/>
</dbReference>
<evidence type="ECO:0000313" key="7">
    <source>
        <dbReference type="EMBL" id="KHN76990.1"/>
    </source>
</evidence>
<gene>
    <name evidence="7" type="ORF">Tcan_06042</name>
</gene>
<evidence type="ECO:0000259" key="6">
    <source>
        <dbReference type="PROSITE" id="PS50262"/>
    </source>
</evidence>
<comment type="subcellular location">
    <subcellularLocation>
        <location evidence="1">Membrane</location>
    </subcellularLocation>
</comment>
<dbReference type="Gene3D" id="1.20.1070.10">
    <property type="entry name" value="Rhodopsin 7-helix transmembrane proteins"/>
    <property type="match status" value="1"/>
</dbReference>
<keyword evidence="2 5" id="KW-0812">Transmembrane</keyword>
<dbReference type="GO" id="GO:0016020">
    <property type="term" value="C:membrane"/>
    <property type="evidence" value="ECO:0007669"/>
    <property type="project" value="UniProtKB-SubCell"/>
</dbReference>
<evidence type="ECO:0000256" key="5">
    <source>
        <dbReference type="SAM" id="Phobius"/>
    </source>
</evidence>
<dbReference type="InterPro" id="IPR017452">
    <property type="entry name" value="GPCR_Rhodpsn_7TM"/>
</dbReference>
<feature type="transmembrane region" description="Helical" evidence="5">
    <location>
        <begin position="232"/>
        <end position="250"/>
    </location>
</feature>
<dbReference type="Proteomes" id="UP000031036">
    <property type="component" value="Unassembled WGS sequence"/>
</dbReference>
<feature type="transmembrane region" description="Helical" evidence="5">
    <location>
        <begin position="366"/>
        <end position="388"/>
    </location>
</feature>
<dbReference type="PROSITE" id="PS50262">
    <property type="entry name" value="G_PROTEIN_RECEP_F1_2"/>
    <property type="match status" value="1"/>
</dbReference>
<evidence type="ECO:0000256" key="4">
    <source>
        <dbReference type="ARBA" id="ARBA00023136"/>
    </source>
</evidence>
<accession>A0A0B2V7P6</accession>
<evidence type="ECO:0000256" key="2">
    <source>
        <dbReference type="ARBA" id="ARBA00022692"/>
    </source>
</evidence>
<reference evidence="7 8" key="1">
    <citation type="submission" date="2014-11" db="EMBL/GenBank/DDBJ databases">
        <title>Genetic blueprint of the zoonotic pathogen Toxocara canis.</title>
        <authorList>
            <person name="Zhu X.-Q."/>
            <person name="Korhonen P.K."/>
            <person name="Cai H."/>
            <person name="Young N.D."/>
            <person name="Nejsum P."/>
            <person name="von Samson-Himmelstjerna G."/>
            <person name="Boag P.R."/>
            <person name="Tan P."/>
            <person name="Li Q."/>
            <person name="Min J."/>
            <person name="Yang Y."/>
            <person name="Wang X."/>
            <person name="Fang X."/>
            <person name="Hall R.S."/>
            <person name="Hofmann A."/>
            <person name="Sternberg P.W."/>
            <person name="Jex A.R."/>
            <person name="Gasser R.B."/>
        </authorList>
    </citation>
    <scope>NUCLEOTIDE SEQUENCE [LARGE SCALE GENOMIC DNA]</scope>
    <source>
        <strain evidence="7">PN_DK_2014</strain>
    </source>
</reference>
<dbReference type="OMA" id="ERYLWTC"/>
<evidence type="ECO:0000313" key="8">
    <source>
        <dbReference type="Proteomes" id="UP000031036"/>
    </source>
</evidence>
<keyword evidence="8" id="KW-1185">Reference proteome</keyword>
<feature type="transmembrane region" description="Helical" evidence="5">
    <location>
        <begin position="77"/>
        <end position="98"/>
    </location>
</feature>
<evidence type="ECO:0000256" key="3">
    <source>
        <dbReference type="ARBA" id="ARBA00022989"/>
    </source>
</evidence>
<dbReference type="OrthoDB" id="5837156at2759"/>
<proteinExistence type="predicted"/>
<dbReference type="SUPFAM" id="SSF81321">
    <property type="entry name" value="Family A G protein-coupled receptor-like"/>
    <property type="match status" value="1"/>
</dbReference>
<keyword evidence="3 5" id="KW-1133">Transmembrane helix</keyword>
<name>A0A0B2V7P6_TOXCA</name>
<feature type="transmembrane region" description="Helical" evidence="5">
    <location>
        <begin position="132"/>
        <end position="148"/>
    </location>
</feature>
<feature type="transmembrane region" description="Helical" evidence="5">
    <location>
        <begin position="168"/>
        <end position="189"/>
    </location>
</feature>
<sequence length="430" mass="49541">MESDKRTYMLYVYQRIFEKSMDSVWDGFSEQIEECGFYEGYTLQRFVIISAASTVSFLGIIANCILLVIFIRSLPNSLYSAVLALLDGLLCMVYLLLFGVDAEFVYLRIEALFIIYHAYMIPVFILSRIVQFAMPYMLILATFERFVWTAGKKTRMQLAKLCSRKGRLISVIITISTSIILRMPIAYAMEVKSFPNCSDFFRSMSVSPTEWAIDNQLYYVFDLHVMSFAQTFFPFIVLLFLNSFIVYRLLRTKREQIYAALKLSRLMKHSNKSELSPKRSSCTNMQSSTLRENFMLIELTAQVMRESLGARKQNGRKQLRCAVYTMVAIVCTYLISNSLHLMLTTLERSGTKILVDESDPNVSSNFYIAFSDTVSFCYMFTSAIRILIYAMCNPTLRLQIESFLKGTAPEAVEQHFDDETSFNRSQTASR</sequence>
<keyword evidence="4 5" id="KW-0472">Membrane</keyword>
<organism evidence="7 8">
    <name type="scientific">Toxocara canis</name>
    <name type="common">Canine roundworm</name>
    <dbReference type="NCBI Taxonomy" id="6265"/>
    <lineage>
        <taxon>Eukaryota</taxon>
        <taxon>Metazoa</taxon>
        <taxon>Ecdysozoa</taxon>
        <taxon>Nematoda</taxon>
        <taxon>Chromadorea</taxon>
        <taxon>Rhabditida</taxon>
        <taxon>Spirurina</taxon>
        <taxon>Ascaridomorpha</taxon>
        <taxon>Ascaridoidea</taxon>
        <taxon>Toxocaridae</taxon>
        <taxon>Toxocara</taxon>
    </lineage>
</organism>
<dbReference type="AlphaFoldDB" id="A0A0B2V7P6"/>
<feature type="domain" description="G-protein coupled receptors family 1 profile" evidence="6">
    <location>
        <begin position="52"/>
        <end position="389"/>
    </location>
</feature>
<comment type="caution">
    <text evidence="7">The sequence shown here is derived from an EMBL/GenBank/DDBJ whole genome shotgun (WGS) entry which is preliminary data.</text>
</comment>
<protein>
    <recommendedName>
        <fullName evidence="6">G-protein coupled receptors family 1 profile domain-containing protein</fullName>
    </recommendedName>
</protein>
<feature type="transmembrane region" description="Helical" evidence="5">
    <location>
        <begin position="105"/>
        <end position="126"/>
    </location>
</feature>
<dbReference type="PANTHER" id="PTHR46709">
    <property type="entry name" value="PROTEIN CBG23488-RELATED"/>
    <property type="match status" value="1"/>
</dbReference>